<dbReference type="Gene3D" id="3.10.450.50">
    <property type="match status" value="1"/>
</dbReference>
<dbReference type="SUPFAM" id="SSF54427">
    <property type="entry name" value="NTF2-like"/>
    <property type="match status" value="1"/>
</dbReference>
<dbReference type="InterPro" id="IPR032710">
    <property type="entry name" value="NTF2-like_dom_sf"/>
</dbReference>
<dbReference type="AlphaFoldDB" id="A0A846Y5K6"/>
<gene>
    <name evidence="3" type="ORF">HGA08_30390</name>
</gene>
<feature type="region of interest" description="Disordered" evidence="1">
    <location>
        <begin position="51"/>
        <end position="77"/>
    </location>
</feature>
<evidence type="ECO:0000256" key="1">
    <source>
        <dbReference type="SAM" id="MobiDB-lite"/>
    </source>
</evidence>
<feature type="domain" description="SnoaL-like" evidence="2">
    <location>
        <begin position="35"/>
        <end position="128"/>
    </location>
</feature>
<dbReference type="InterPro" id="IPR037401">
    <property type="entry name" value="SnoaL-like"/>
</dbReference>
<keyword evidence="4" id="KW-1185">Reference proteome</keyword>
<organism evidence="3 4">
    <name type="scientific">Nocardia vermiculata</name>
    <dbReference type="NCBI Taxonomy" id="257274"/>
    <lineage>
        <taxon>Bacteria</taxon>
        <taxon>Bacillati</taxon>
        <taxon>Actinomycetota</taxon>
        <taxon>Actinomycetes</taxon>
        <taxon>Mycobacteriales</taxon>
        <taxon>Nocardiaceae</taxon>
        <taxon>Nocardia</taxon>
    </lineage>
</organism>
<evidence type="ECO:0000313" key="3">
    <source>
        <dbReference type="EMBL" id="NKY54493.1"/>
    </source>
</evidence>
<evidence type="ECO:0000313" key="4">
    <source>
        <dbReference type="Proteomes" id="UP000565711"/>
    </source>
</evidence>
<accession>A0A846Y5K6</accession>
<comment type="caution">
    <text evidence="3">The sequence shown here is derived from an EMBL/GenBank/DDBJ whole genome shotgun (WGS) entry which is preliminary data.</text>
</comment>
<dbReference type="RefSeq" id="WP_157103157.1">
    <property type="nucleotide sequence ID" value="NZ_JAAXOP010000031.1"/>
</dbReference>
<dbReference type="EMBL" id="JAAXOP010000031">
    <property type="protein sequence ID" value="NKY54493.1"/>
    <property type="molecule type" value="Genomic_DNA"/>
</dbReference>
<reference evidence="3 4" key="1">
    <citation type="submission" date="2020-04" db="EMBL/GenBank/DDBJ databases">
        <title>MicrobeNet Type strains.</title>
        <authorList>
            <person name="Nicholson A.C."/>
        </authorList>
    </citation>
    <scope>NUCLEOTIDE SEQUENCE [LARGE SCALE GENOMIC DNA]</scope>
    <source>
        <strain evidence="3 4">JCM 12354</strain>
    </source>
</reference>
<dbReference type="Pfam" id="PF13577">
    <property type="entry name" value="SnoaL_4"/>
    <property type="match status" value="1"/>
</dbReference>
<evidence type="ECO:0000259" key="2">
    <source>
        <dbReference type="Pfam" id="PF13577"/>
    </source>
</evidence>
<protein>
    <submittedName>
        <fullName evidence="3">Nuclear transport factor 2 family protein</fullName>
    </submittedName>
</protein>
<name>A0A846Y5K6_9NOCA</name>
<sequence>MNIPDVRHCSLLICVTTVVVESILVQDKSRISTVFRWSRFLPSRVMTGRYRRRRSTTTTMRKEKAGTSAHHGHTPEITLTSNTTATGIWAMEDQLWWTNGDVEEHLHGYGHYHEKYRKVDGKWLISYRNLTRLRVTQTPNFFGYRGRGARR</sequence>
<dbReference type="Proteomes" id="UP000565711">
    <property type="component" value="Unassembled WGS sequence"/>
</dbReference>
<proteinExistence type="predicted"/>